<reference evidence="1" key="1">
    <citation type="submission" date="2017-10" db="EMBL/GenBank/DDBJ databases">
        <title>Massilia psychrophilum sp. nov., a novel purple-pigmented bacterium isolated from Tianshan glacier, Xinjiang Municipality, China.</title>
        <authorList>
            <person name="Wang H."/>
        </authorList>
    </citation>
    <scope>NUCLEOTIDE SEQUENCE [LARGE SCALE GENOMIC DNA]</scope>
    <source>
        <strain evidence="1">B2</strain>
    </source>
</reference>
<dbReference type="KEGG" id="mass:CR152_14245"/>
<organism evidence="1 2">
    <name type="scientific">Massilia violaceinigra</name>
    <dbReference type="NCBI Taxonomy" id="2045208"/>
    <lineage>
        <taxon>Bacteria</taxon>
        <taxon>Pseudomonadati</taxon>
        <taxon>Pseudomonadota</taxon>
        <taxon>Betaproteobacteria</taxon>
        <taxon>Burkholderiales</taxon>
        <taxon>Oxalobacteraceae</taxon>
        <taxon>Telluria group</taxon>
        <taxon>Massilia</taxon>
    </lineage>
</organism>
<dbReference type="RefSeq" id="WP_099875507.1">
    <property type="nucleotide sequence ID" value="NZ_CP024608.1"/>
</dbReference>
<dbReference type="InterPro" id="IPR029058">
    <property type="entry name" value="AB_hydrolase_fold"/>
</dbReference>
<protein>
    <submittedName>
        <fullName evidence="1">Alpha/beta hydrolase</fullName>
    </submittedName>
</protein>
<dbReference type="EMBL" id="CP024608">
    <property type="protein sequence ID" value="ATQ75552.1"/>
    <property type="molecule type" value="Genomic_DNA"/>
</dbReference>
<name>A0A2D2DKR3_9BURK</name>
<dbReference type="SUPFAM" id="SSF53474">
    <property type="entry name" value="alpha/beta-Hydrolases"/>
    <property type="match status" value="1"/>
</dbReference>
<sequence>MSELFPHFQVIVVSGLHDSGPGHWQSRWQRLHPEFVRVRQDDFDQPDLAAWAARLDQQRRADPRPALLVAHSFGCLTAVHSIARNSDGVAGALLVAPADPDKFGVADRLPALPLDCPSILISSANDPWMSAPHAALWARRWDSELIEEGRLGHINADSGLGDWRAGQQYLQRLAELAHNRMLAFSP</sequence>
<proteinExistence type="predicted"/>
<gene>
    <name evidence="1" type="ORF">CR152_14245</name>
</gene>
<dbReference type="Proteomes" id="UP000229897">
    <property type="component" value="Chromosome"/>
</dbReference>
<dbReference type="InterPro" id="IPR010662">
    <property type="entry name" value="RBBP9/YdeN"/>
</dbReference>
<dbReference type="Gene3D" id="3.40.50.1820">
    <property type="entry name" value="alpha/beta hydrolase"/>
    <property type="match status" value="1"/>
</dbReference>
<accession>A0A2D2DKR3</accession>
<dbReference type="AlphaFoldDB" id="A0A2D2DKR3"/>
<keyword evidence="2" id="KW-1185">Reference proteome</keyword>
<dbReference type="GO" id="GO:0016787">
    <property type="term" value="F:hydrolase activity"/>
    <property type="evidence" value="ECO:0007669"/>
    <property type="project" value="UniProtKB-KW"/>
</dbReference>
<evidence type="ECO:0000313" key="1">
    <source>
        <dbReference type="EMBL" id="ATQ75552.1"/>
    </source>
</evidence>
<evidence type="ECO:0000313" key="2">
    <source>
        <dbReference type="Proteomes" id="UP000229897"/>
    </source>
</evidence>
<keyword evidence="1" id="KW-0378">Hydrolase</keyword>
<dbReference type="OrthoDB" id="9804993at2"/>
<dbReference type="Pfam" id="PF06821">
    <property type="entry name" value="Ser_hydrolase"/>
    <property type="match status" value="1"/>
</dbReference>